<dbReference type="KEGG" id="sgn:SGRA_3843"/>
<dbReference type="EMBL" id="CP002831">
    <property type="protein sequence ID" value="AFC26559.1"/>
    <property type="molecule type" value="Genomic_DNA"/>
</dbReference>
<dbReference type="InterPro" id="IPR036388">
    <property type="entry name" value="WH-like_DNA-bd_sf"/>
</dbReference>
<dbReference type="PANTHER" id="PTHR30419:SF29">
    <property type="entry name" value="LYSR-FAMILY TRANSCRIPTIONAL REGULATOR"/>
    <property type="match status" value="1"/>
</dbReference>
<keyword evidence="7" id="KW-1185">Reference proteome</keyword>
<dbReference type="PROSITE" id="PS50931">
    <property type="entry name" value="HTH_LYSR"/>
    <property type="match status" value="1"/>
</dbReference>
<protein>
    <submittedName>
        <fullName evidence="6">Transcriptional regulator, LysR family protein</fullName>
    </submittedName>
</protein>
<keyword evidence="3" id="KW-0238">DNA-binding</keyword>
<organism evidence="6 7">
    <name type="scientific">Saprospira grandis (strain Lewin)</name>
    <dbReference type="NCBI Taxonomy" id="984262"/>
    <lineage>
        <taxon>Bacteria</taxon>
        <taxon>Pseudomonadati</taxon>
        <taxon>Bacteroidota</taxon>
        <taxon>Saprospiria</taxon>
        <taxon>Saprospirales</taxon>
        <taxon>Saprospiraceae</taxon>
        <taxon>Saprospira</taxon>
    </lineage>
</organism>
<evidence type="ECO:0000256" key="1">
    <source>
        <dbReference type="ARBA" id="ARBA00009437"/>
    </source>
</evidence>
<proteinExistence type="inferred from homology"/>
<dbReference type="InterPro" id="IPR005119">
    <property type="entry name" value="LysR_subst-bd"/>
</dbReference>
<gene>
    <name evidence="6" type="primary">oxyR</name>
    <name evidence="6" type="ordered locus">SGRA_3843</name>
</gene>
<accession>H6L5Z9</accession>
<dbReference type="PRINTS" id="PR00039">
    <property type="entry name" value="HTHLYSR"/>
</dbReference>
<evidence type="ECO:0000313" key="7">
    <source>
        <dbReference type="Proteomes" id="UP000007519"/>
    </source>
</evidence>
<dbReference type="Pfam" id="PF03466">
    <property type="entry name" value="LysR_substrate"/>
    <property type="match status" value="1"/>
</dbReference>
<dbReference type="Gene3D" id="1.10.10.10">
    <property type="entry name" value="Winged helix-like DNA-binding domain superfamily/Winged helix DNA-binding domain"/>
    <property type="match status" value="1"/>
</dbReference>
<dbReference type="STRING" id="984262.SGRA_3843"/>
<reference evidence="6 7" key="1">
    <citation type="journal article" date="2012" name="Stand. Genomic Sci.">
        <title>Complete genome sequencing and analysis of Saprospira grandis str. Lewin, a predatory marine bacterium.</title>
        <authorList>
            <person name="Saw J.H."/>
            <person name="Yuryev A."/>
            <person name="Kanbe M."/>
            <person name="Hou S."/>
            <person name="Young A.G."/>
            <person name="Aizawa S."/>
            <person name="Alam M."/>
        </authorList>
    </citation>
    <scope>NUCLEOTIDE SEQUENCE [LARGE SCALE GENOMIC DNA]</scope>
    <source>
        <strain evidence="6 7">Lewin</strain>
    </source>
</reference>
<sequence length="314" mass="36225">MKLQQLRYIIAVDRHKQFSKAAEELDLSQATLSSMIGKLEKELGVMIFDRKTQPLVTTDCGKELIMAARRILSETDNFYDLARNVKQKVAGQLRLGIIPTISSSLLPIFLQPFLLKYPEVELEVIEAPTASLTEALKRGELDLAILSTPLKDSSIEDWVLYYELLLVYGSAEEQIKRYTTPDILLERPLWLLEEGNCLRDQMLDLCQLRQKASPWPNLKLGANSFDCLLPLVDQMGGLTLVPELYLQQLSEERQQRLAYFERPVPVREISLAFYRPYAKLRLMEVLHKEIKELVKPLLKSQQYKNNEMRITMPE</sequence>
<name>H6L5Z9_SAPGL</name>
<dbReference type="Proteomes" id="UP000007519">
    <property type="component" value="Chromosome"/>
</dbReference>
<dbReference type="Pfam" id="PF00126">
    <property type="entry name" value="HTH_1"/>
    <property type="match status" value="1"/>
</dbReference>
<dbReference type="OrthoDB" id="9803735at2"/>
<comment type="similarity">
    <text evidence="1">Belongs to the LysR transcriptional regulatory family.</text>
</comment>
<dbReference type="InterPro" id="IPR036390">
    <property type="entry name" value="WH_DNA-bd_sf"/>
</dbReference>
<feature type="domain" description="HTH lysR-type" evidence="5">
    <location>
        <begin position="1"/>
        <end position="58"/>
    </location>
</feature>
<dbReference type="FunFam" id="1.10.10.10:FF:000001">
    <property type="entry name" value="LysR family transcriptional regulator"/>
    <property type="match status" value="1"/>
</dbReference>
<dbReference type="PANTHER" id="PTHR30419">
    <property type="entry name" value="HTH-TYPE TRANSCRIPTIONAL REGULATOR YBHD"/>
    <property type="match status" value="1"/>
</dbReference>
<evidence type="ECO:0000256" key="3">
    <source>
        <dbReference type="ARBA" id="ARBA00023125"/>
    </source>
</evidence>
<dbReference type="GO" id="GO:0003677">
    <property type="term" value="F:DNA binding"/>
    <property type="evidence" value="ECO:0007669"/>
    <property type="project" value="UniProtKB-KW"/>
</dbReference>
<dbReference type="AlphaFoldDB" id="H6L5Z9"/>
<dbReference type="eggNOG" id="COG0583">
    <property type="taxonomic scope" value="Bacteria"/>
</dbReference>
<dbReference type="SUPFAM" id="SSF46785">
    <property type="entry name" value="Winged helix' DNA-binding domain"/>
    <property type="match status" value="1"/>
</dbReference>
<evidence type="ECO:0000313" key="6">
    <source>
        <dbReference type="EMBL" id="AFC26559.1"/>
    </source>
</evidence>
<keyword evidence="2" id="KW-0805">Transcription regulation</keyword>
<dbReference type="InterPro" id="IPR050950">
    <property type="entry name" value="HTH-type_LysR_regulators"/>
</dbReference>
<dbReference type="HOGENOM" id="CLU_039613_6_2_10"/>
<evidence type="ECO:0000256" key="4">
    <source>
        <dbReference type="ARBA" id="ARBA00023163"/>
    </source>
</evidence>
<dbReference type="SUPFAM" id="SSF53850">
    <property type="entry name" value="Periplasmic binding protein-like II"/>
    <property type="match status" value="1"/>
</dbReference>
<dbReference type="RefSeq" id="WP_015694144.1">
    <property type="nucleotide sequence ID" value="NC_016940.1"/>
</dbReference>
<evidence type="ECO:0000256" key="2">
    <source>
        <dbReference type="ARBA" id="ARBA00023015"/>
    </source>
</evidence>
<dbReference type="Gene3D" id="3.40.190.10">
    <property type="entry name" value="Periplasmic binding protein-like II"/>
    <property type="match status" value="2"/>
</dbReference>
<evidence type="ECO:0000259" key="5">
    <source>
        <dbReference type="PROSITE" id="PS50931"/>
    </source>
</evidence>
<dbReference type="GO" id="GO:0005829">
    <property type="term" value="C:cytosol"/>
    <property type="evidence" value="ECO:0007669"/>
    <property type="project" value="TreeGrafter"/>
</dbReference>
<dbReference type="GO" id="GO:0003700">
    <property type="term" value="F:DNA-binding transcription factor activity"/>
    <property type="evidence" value="ECO:0007669"/>
    <property type="project" value="InterPro"/>
</dbReference>
<dbReference type="InterPro" id="IPR000847">
    <property type="entry name" value="LysR_HTH_N"/>
</dbReference>
<keyword evidence="4" id="KW-0804">Transcription</keyword>